<gene>
    <name evidence="1" type="ORF">Ctaglu_17340</name>
</gene>
<keyword evidence="2" id="KW-1185">Reference proteome</keyword>
<dbReference type="Proteomes" id="UP000287872">
    <property type="component" value="Unassembled WGS sequence"/>
</dbReference>
<sequence length="64" mass="7487">MPIENNLEDHNYFYYVLLKTMDLATVSFGRKAQLGLLSVGEDHFCQLVIYPKALIYKTFLQLCR</sequence>
<dbReference type="AlphaFoldDB" id="A0A401UKM9"/>
<organism evidence="1 2">
    <name type="scientific">Clostridium tagluense</name>
    <dbReference type="NCBI Taxonomy" id="360422"/>
    <lineage>
        <taxon>Bacteria</taxon>
        <taxon>Bacillati</taxon>
        <taxon>Bacillota</taxon>
        <taxon>Clostridia</taxon>
        <taxon>Eubacteriales</taxon>
        <taxon>Clostridiaceae</taxon>
        <taxon>Clostridium</taxon>
    </lineage>
</organism>
<proteinExistence type="predicted"/>
<comment type="caution">
    <text evidence="1">The sequence shown here is derived from an EMBL/GenBank/DDBJ whole genome shotgun (WGS) entry which is preliminary data.</text>
</comment>
<reference evidence="1 2" key="1">
    <citation type="submission" date="2018-11" db="EMBL/GenBank/DDBJ databases">
        <title>Genome sequencing and assembly of Clostridium tagluense strain A121.</title>
        <authorList>
            <person name="Murakami T."/>
            <person name="Segawa T."/>
            <person name="Shcherbakova V.A."/>
            <person name="Mori H."/>
            <person name="Yoshimura Y."/>
        </authorList>
    </citation>
    <scope>NUCLEOTIDE SEQUENCE [LARGE SCALE GENOMIC DNA]</scope>
    <source>
        <strain evidence="1 2">A121</strain>
    </source>
</reference>
<evidence type="ECO:0000313" key="1">
    <source>
        <dbReference type="EMBL" id="GCD10111.1"/>
    </source>
</evidence>
<evidence type="ECO:0000313" key="2">
    <source>
        <dbReference type="Proteomes" id="UP000287872"/>
    </source>
</evidence>
<accession>A0A401UKM9</accession>
<name>A0A401UKM9_9CLOT</name>
<protein>
    <submittedName>
        <fullName evidence="1">Uncharacterized protein</fullName>
    </submittedName>
</protein>
<dbReference type="EMBL" id="BHYK01000008">
    <property type="protein sequence ID" value="GCD10111.1"/>
    <property type="molecule type" value="Genomic_DNA"/>
</dbReference>